<evidence type="ECO:0000313" key="9">
    <source>
        <dbReference type="Proteomes" id="UP000019849"/>
    </source>
</evidence>
<dbReference type="eggNOG" id="COG0583">
    <property type="taxonomic scope" value="Bacteria"/>
</dbReference>
<accession>A0A011VAB2</accession>
<dbReference type="GO" id="GO:0032993">
    <property type="term" value="C:protein-DNA complex"/>
    <property type="evidence" value="ECO:0007669"/>
    <property type="project" value="TreeGrafter"/>
</dbReference>
<evidence type="ECO:0000256" key="1">
    <source>
        <dbReference type="ARBA" id="ARBA00009437"/>
    </source>
</evidence>
<dbReference type="Pfam" id="PF00126">
    <property type="entry name" value="HTH_1"/>
    <property type="match status" value="1"/>
</dbReference>
<evidence type="ECO:0000313" key="8">
    <source>
        <dbReference type="EMBL" id="TDR35235.1"/>
    </source>
</evidence>
<dbReference type="InterPro" id="IPR036388">
    <property type="entry name" value="WH-like_DNA-bd_sf"/>
</dbReference>
<comment type="caution">
    <text evidence="7">The sequence shown here is derived from an EMBL/GenBank/DDBJ whole genome shotgun (WGS) entry which is preliminary data.</text>
</comment>
<keyword evidence="10" id="KW-1185">Reference proteome</keyword>
<dbReference type="InterPro" id="IPR005119">
    <property type="entry name" value="LysR_subst-bd"/>
</dbReference>
<dbReference type="STRING" id="69279.BG36_07250"/>
<dbReference type="SUPFAM" id="SSF46785">
    <property type="entry name" value="Winged helix' DNA-binding domain"/>
    <property type="match status" value="1"/>
</dbReference>
<keyword evidence="2" id="KW-0805">Transcription regulation</keyword>
<dbReference type="PANTHER" id="PTHR30346:SF26">
    <property type="entry name" value="HYDROGEN PEROXIDE-INDUCIBLE GENES ACTIVATOR"/>
    <property type="match status" value="1"/>
</dbReference>
<dbReference type="RefSeq" id="WP_035027609.1">
    <property type="nucleotide sequence ID" value="NZ_KK073891.1"/>
</dbReference>
<dbReference type="FunFam" id="1.10.10.10:FF:000001">
    <property type="entry name" value="LysR family transcriptional regulator"/>
    <property type="match status" value="1"/>
</dbReference>
<dbReference type="Proteomes" id="UP000019849">
    <property type="component" value="Unassembled WGS sequence"/>
</dbReference>
<dbReference type="GO" id="GO:0003677">
    <property type="term" value="F:DNA binding"/>
    <property type="evidence" value="ECO:0007669"/>
    <property type="project" value="UniProtKB-KW"/>
</dbReference>
<dbReference type="Gene3D" id="1.10.10.10">
    <property type="entry name" value="Winged helix-like DNA-binding domain superfamily/Winged helix DNA-binding domain"/>
    <property type="match status" value="1"/>
</dbReference>
<name>A0A011VAB2_9HYPH</name>
<evidence type="ECO:0000259" key="6">
    <source>
        <dbReference type="PROSITE" id="PS50931"/>
    </source>
</evidence>
<dbReference type="InterPro" id="IPR036390">
    <property type="entry name" value="WH_DNA-bd_sf"/>
</dbReference>
<dbReference type="EMBL" id="JENY01000019">
    <property type="protein sequence ID" value="EXL05390.1"/>
    <property type="molecule type" value="Genomic_DNA"/>
</dbReference>
<keyword evidence="3" id="KW-0238">DNA-binding</keyword>
<dbReference type="Proteomes" id="UP000294958">
    <property type="component" value="Unassembled WGS sequence"/>
</dbReference>
<dbReference type="AlphaFoldDB" id="A0A011VAB2"/>
<dbReference type="PROSITE" id="PS50931">
    <property type="entry name" value="HTH_LYSR"/>
    <property type="match status" value="1"/>
</dbReference>
<dbReference type="InterPro" id="IPR000847">
    <property type="entry name" value="LysR_HTH_N"/>
</dbReference>
<protein>
    <submittedName>
        <fullName evidence="8">LysR family hydrogen peroxide-inducible transcriptional activator</fullName>
    </submittedName>
    <submittedName>
        <fullName evidence="7">Transcriptional regulator</fullName>
    </submittedName>
</protein>
<evidence type="ECO:0000256" key="4">
    <source>
        <dbReference type="ARBA" id="ARBA00023159"/>
    </source>
</evidence>
<proteinExistence type="inferred from homology"/>
<evidence type="ECO:0000256" key="2">
    <source>
        <dbReference type="ARBA" id="ARBA00023015"/>
    </source>
</evidence>
<dbReference type="HOGENOM" id="CLU_039613_6_4_5"/>
<dbReference type="PATRIC" id="fig|69279.3.peg.2837"/>
<dbReference type="Gene3D" id="3.40.190.10">
    <property type="entry name" value="Periplasmic binding protein-like II"/>
    <property type="match status" value="2"/>
</dbReference>
<dbReference type="PANTHER" id="PTHR30346">
    <property type="entry name" value="TRANSCRIPTIONAL DUAL REGULATOR HCAR-RELATED"/>
    <property type="match status" value="1"/>
</dbReference>
<dbReference type="CDD" id="cd08411">
    <property type="entry name" value="PBP2_OxyR"/>
    <property type="match status" value="1"/>
</dbReference>
<dbReference type="SUPFAM" id="SSF53850">
    <property type="entry name" value="Periplasmic binding protein-like II"/>
    <property type="match status" value="1"/>
</dbReference>
<organism evidence="7 9">
    <name type="scientific">Aquamicrobium defluvii</name>
    <dbReference type="NCBI Taxonomy" id="69279"/>
    <lineage>
        <taxon>Bacteria</taxon>
        <taxon>Pseudomonadati</taxon>
        <taxon>Pseudomonadota</taxon>
        <taxon>Alphaproteobacteria</taxon>
        <taxon>Hyphomicrobiales</taxon>
        <taxon>Phyllobacteriaceae</taxon>
        <taxon>Aquamicrobium</taxon>
    </lineage>
</organism>
<feature type="domain" description="HTH lysR-type" evidence="6">
    <location>
        <begin position="1"/>
        <end position="58"/>
    </location>
</feature>
<keyword evidence="4" id="KW-0010">Activator</keyword>
<dbReference type="PRINTS" id="PR00039">
    <property type="entry name" value="HTHLYSR"/>
</dbReference>
<evidence type="ECO:0000313" key="10">
    <source>
        <dbReference type="Proteomes" id="UP000294958"/>
    </source>
</evidence>
<keyword evidence="5" id="KW-0804">Transcription</keyword>
<evidence type="ECO:0000256" key="5">
    <source>
        <dbReference type="ARBA" id="ARBA00023163"/>
    </source>
</evidence>
<evidence type="ECO:0000313" key="7">
    <source>
        <dbReference type="EMBL" id="EXL05390.1"/>
    </source>
</evidence>
<gene>
    <name evidence="7" type="ORF">BG36_07250</name>
    <name evidence="8" type="ORF">DES43_11041</name>
</gene>
<sequence>MNLRELEYLVALADQRNFHRAAQVCHASQPTLSAQIRKLERELGVRLFERSPRGLILTQAGEATVRRARTILDEVAQLRDEAARHSASGTRRLHLGVFPTLGPYLLPHVVPRFMRSFPSTEILLTEEKTSILLRRLIDGQIDAVLLAMPVDDPHLTGRKLFSEPLHLAVPCGHELAGRTQAPADALSSQHLMLLEEGHCLRDQALTLCRRYGAREYDDFRGTSLETLRQMVIAGMGITLLPQLACVGPVASGGMALLPLESGDFRRDIGLFWRKTSGATDLMESLSELIATVAADLMASAGQGRLSA</sequence>
<comment type="similarity">
    <text evidence="1">Belongs to the LysR transcriptional regulatory family.</text>
</comment>
<dbReference type="Pfam" id="PF03466">
    <property type="entry name" value="LysR_substrate"/>
    <property type="match status" value="1"/>
</dbReference>
<dbReference type="EMBL" id="SNZF01000010">
    <property type="protein sequence ID" value="TDR35235.1"/>
    <property type="molecule type" value="Genomic_DNA"/>
</dbReference>
<evidence type="ECO:0000256" key="3">
    <source>
        <dbReference type="ARBA" id="ARBA00023125"/>
    </source>
</evidence>
<dbReference type="GO" id="GO:0003700">
    <property type="term" value="F:DNA-binding transcription factor activity"/>
    <property type="evidence" value="ECO:0007669"/>
    <property type="project" value="InterPro"/>
</dbReference>
<reference evidence="7 9" key="1">
    <citation type="submission" date="2014-02" db="EMBL/GenBank/DDBJ databases">
        <title>Aquamicrobium defluvii Genome sequencing.</title>
        <authorList>
            <person name="Wang X."/>
        </authorList>
    </citation>
    <scope>NUCLEOTIDE SEQUENCE [LARGE SCALE GENOMIC DNA]</scope>
    <source>
        <strain evidence="7 9">W13Z1</strain>
    </source>
</reference>
<reference evidence="8 10" key="2">
    <citation type="submission" date="2019-03" db="EMBL/GenBank/DDBJ databases">
        <title>Genomic Encyclopedia of Type Strains, Phase IV (KMG-IV): sequencing the most valuable type-strain genomes for metagenomic binning, comparative biology and taxonomic classification.</title>
        <authorList>
            <person name="Goeker M."/>
        </authorList>
    </citation>
    <scope>NUCLEOTIDE SEQUENCE [LARGE SCALE GENOMIC DNA]</scope>
    <source>
        <strain evidence="8 10">DSM 11603</strain>
    </source>
</reference>
<dbReference type="OrthoDB" id="9775392at2"/>